<dbReference type="Pfam" id="PF01103">
    <property type="entry name" value="Omp85"/>
    <property type="match status" value="1"/>
</dbReference>
<proteinExistence type="inferred from homology"/>
<evidence type="ECO:0000256" key="3">
    <source>
        <dbReference type="ARBA" id="ARBA00015419"/>
    </source>
</evidence>
<dbReference type="OrthoDB" id="9803054at2"/>
<dbReference type="InterPro" id="IPR000184">
    <property type="entry name" value="Bac_surfAg_D15"/>
</dbReference>
<evidence type="ECO:0000256" key="5">
    <source>
        <dbReference type="ARBA" id="ARBA00022692"/>
    </source>
</evidence>
<gene>
    <name evidence="15" type="ORF">soil367_01080</name>
</gene>
<reference evidence="15 16" key="1">
    <citation type="submission" date="2018-07" db="EMBL/GenBank/DDBJ databases">
        <title>Marsedoiliclastica nanhaica gen. nov. sp. nov., a novel marine hydrocarbonoclastic bacterium isolated from an in-situ enriched hydrocarbon-degrading consortium in deep-sea sediment.</title>
        <authorList>
            <person name="Dong C."/>
            <person name="Ma T."/>
            <person name="Liu R."/>
            <person name="Shao Z."/>
        </authorList>
    </citation>
    <scope>NUCLEOTIDE SEQUENCE [LARGE SCALE GENOMIC DNA]</scope>
    <source>
        <strain evidence="16">soil36-7</strain>
    </source>
</reference>
<evidence type="ECO:0000259" key="14">
    <source>
        <dbReference type="Pfam" id="PF17243"/>
    </source>
</evidence>
<evidence type="ECO:0000256" key="11">
    <source>
        <dbReference type="SAM" id="SignalP"/>
    </source>
</evidence>
<evidence type="ECO:0000256" key="6">
    <source>
        <dbReference type="ARBA" id="ARBA00022729"/>
    </source>
</evidence>
<dbReference type="InterPro" id="IPR039910">
    <property type="entry name" value="D15-like"/>
</dbReference>
<evidence type="ECO:0000256" key="1">
    <source>
        <dbReference type="ARBA" id="ARBA00004442"/>
    </source>
</evidence>
<dbReference type="EMBL" id="CP031093">
    <property type="protein sequence ID" value="QCF24660.1"/>
    <property type="molecule type" value="Genomic_DNA"/>
</dbReference>
<dbReference type="KEGG" id="hmi:soil367_01080"/>
<keyword evidence="16" id="KW-1185">Reference proteome</keyword>
<keyword evidence="5" id="KW-0812">Transmembrane</keyword>
<dbReference type="FunFam" id="2.40.160.50:FF:000012">
    <property type="entry name" value="Outer membrane protein Omp85 family"/>
    <property type="match status" value="1"/>
</dbReference>
<dbReference type="GO" id="GO:0097347">
    <property type="term" value="C:TAM protein secretion complex"/>
    <property type="evidence" value="ECO:0007669"/>
    <property type="project" value="TreeGrafter"/>
</dbReference>
<dbReference type="AlphaFoldDB" id="A0A4V1D8C0"/>
<comment type="subcellular location">
    <subcellularLocation>
        <location evidence="1">Cell outer membrane</location>
    </subcellularLocation>
</comment>
<evidence type="ECO:0000256" key="10">
    <source>
        <dbReference type="ARBA" id="ARBA00093548"/>
    </source>
</evidence>
<feature type="domain" description="TamA POTRA" evidence="14">
    <location>
        <begin position="26"/>
        <end position="94"/>
    </location>
</feature>
<evidence type="ECO:0000256" key="7">
    <source>
        <dbReference type="ARBA" id="ARBA00023136"/>
    </source>
</evidence>
<protein>
    <recommendedName>
        <fullName evidence="3">Translocation and assembly module subunit TamA</fullName>
    </recommendedName>
    <alternativeName>
        <fullName evidence="9">Autotransporter assembly factor TamA</fullName>
    </alternativeName>
</protein>
<feature type="signal peptide" evidence="11">
    <location>
        <begin position="1"/>
        <end position="21"/>
    </location>
</feature>
<dbReference type="InterPro" id="IPR035243">
    <property type="entry name" value="TamA_POTRA_Dom_1"/>
</dbReference>
<dbReference type="Gene3D" id="2.40.160.50">
    <property type="entry name" value="membrane protein fhac: a member of the omp85/tpsb transporter family"/>
    <property type="match status" value="1"/>
</dbReference>
<evidence type="ECO:0000313" key="15">
    <source>
        <dbReference type="EMBL" id="QCF24660.1"/>
    </source>
</evidence>
<dbReference type="GO" id="GO:0009279">
    <property type="term" value="C:cell outer membrane"/>
    <property type="evidence" value="ECO:0007669"/>
    <property type="project" value="UniProtKB-SubCell"/>
</dbReference>
<sequence>MKLTIRLCLAALLLLSTTARAQLDLVLKPDNDQLRQNIEVHIGDLEGRNTRGLRQTTSYVREQARQALQALGYYNPSINLTVLEEGPRLRLEIDAGEPVRFQDVLVRIEGPGSDFAAFQLPPDRIPKRGQKLDHSRYEGLKGLIRDRAQVYGFFDGKFSEQVLRVNPNTNAADVRLVYQTGRRFELGDVTFTGDTVFSDDLLNRFVQFEPGTPYQSNLIANLNRDLRGSGYFDEILIDATPARADNGRIPVTVQLGERKRHSVGVGGGFSTDVGPRALLNWTQHWINESGHKRGAEAEVSGPRQTLGGWYEIPLDPPMTDSLRFTTGYQREDIDDVETRQLSLGTEWHHRTNGGWQRVVSLEWQDERYEIGDDSGHSRLLLPGLSLDKLVSDDSIDPSEGYRLQLASQAGHRAVLSTVDVARIVLAAKGLTTVAENHRFLLRASVGAVATNDFENVPPTLRFFAGGDQSVRGYGYRSLGPTNSDGDNLGGRYLLESGAEYQYEFRENWRVASFIDHGNAVDTLNDALKTGAGMGIRWVSPVGPLRLDIARALTDQHWRIHFSMGPEL</sequence>
<keyword evidence="8" id="KW-0998">Cell outer membrane</keyword>
<dbReference type="GO" id="GO:0009306">
    <property type="term" value="P:protein secretion"/>
    <property type="evidence" value="ECO:0007669"/>
    <property type="project" value="TreeGrafter"/>
</dbReference>
<comment type="subunit">
    <text evidence="10">Interacts with TamB to form the translocation and assembly module (TAM).</text>
</comment>
<evidence type="ECO:0000256" key="9">
    <source>
        <dbReference type="ARBA" id="ARBA00033063"/>
    </source>
</evidence>
<name>A0A4V1D8C0_9ALTE</name>
<dbReference type="RefSeq" id="WP_136546083.1">
    <property type="nucleotide sequence ID" value="NZ_CP031093.1"/>
</dbReference>
<feature type="domain" description="POTRA" evidence="13">
    <location>
        <begin position="186"/>
        <end position="256"/>
    </location>
</feature>
<feature type="chain" id="PRO_5020678160" description="Translocation and assembly module subunit TamA" evidence="11">
    <location>
        <begin position="22"/>
        <end position="567"/>
    </location>
</feature>
<keyword evidence="4" id="KW-1134">Transmembrane beta strand</keyword>
<organism evidence="15 16">
    <name type="scientific">Hydrocarboniclastica marina</name>
    <dbReference type="NCBI Taxonomy" id="2259620"/>
    <lineage>
        <taxon>Bacteria</taxon>
        <taxon>Pseudomonadati</taxon>
        <taxon>Pseudomonadota</taxon>
        <taxon>Gammaproteobacteria</taxon>
        <taxon>Alteromonadales</taxon>
        <taxon>Alteromonadaceae</taxon>
        <taxon>Hydrocarboniclastica</taxon>
    </lineage>
</organism>
<evidence type="ECO:0000256" key="2">
    <source>
        <dbReference type="ARBA" id="ARBA00010248"/>
    </source>
</evidence>
<dbReference type="Gene3D" id="3.10.20.310">
    <property type="entry name" value="membrane protein fhac"/>
    <property type="match status" value="3"/>
</dbReference>
<dbReference type="Pfam" id="PF07244">
    <property type="entry name" value="POTRA"/>
    <property type="match status" value="1"/>
</dbReference>
<evidence type="ECO:0000259" key="13">
    <source>
        <dbReference type="Pfam" id="PF07244"/>
    </source>
</evidence>
<comment type="similarity">
    <text evidence="2">Belongs to the TamA family.</text>
</comment>
<dbReference type="PANTHER" id="PTHR12815:SF47">
    <property type="entry name" value="TRANSLOCATION AND ASSEMBLY MODULE SUBUNIT TAMA"/>
    <property type="match status" value="1"/>
</dbReference>
<evidence type="ECO:0000256" key="4">
    <source>
        <dbReference type="ARBA" id="ARBA00022452"/>
    </source>
</evidence>
<dbReference type="PANTHER" id="PTHR12815">
    <property type="entry name" value="SORTING AND ASSEMBLY MACHINERY SAMM50 PROTEIN FAMILY MEMBER"/>
    <property type="match status" value="1"/>
</dbReference>
<dbReference type="Pfam" id="PF17243">
    <property type="entry name" value="POTRA_TamA_1"/>
    <property type="match status" value="1"/>
</dbReference>
<evidence type="ECO:0000313" key="16">
    <source>
        <dbReference type="Proteomes" id="UP000298049"/>
    </source>
</evidence>
<evidence type="ECO:0000256" key="8">
    <source>
        <dbReference type="ARBA" id="ARBA00023237"/>
    </source>
</evidence>
<dbReference type="Proteomes" id="UP000298049">
    <property type="component" value="Chromosome"/>
</dbReference>
<feature type="domain" description="Bacterial surface antigen (D15)" evidence="12">
    <location>
        <begin position="320"/>
        <end position="564"/>
    </location>
</feature>
<evidence type="ECO:0000259" key="12">
    <source>
        <dbReference type="Pfam" id="PF01103"/>
    </source>
</evidence>
<keyword evidence="6 11" id="KW-0732">Signal</keyword>
<keyword evidence="7" id="KW-0472">Membrane</keyword>
<accession>A0A4V1D8C0</accession>
<dbReference type="InterPro" id="IPR010827">
    <property type="entry name" value="BamA/TamA_POTRA"/>
</dbReference>